<dbReference type="SUPFAM" id="SSF54913">
    <property type="entry name" value="GlnB-like"/>
    <property type="match status" value="1"/>
</dbReference>
<evidence type="ECO:0000313" key="2">
    <source>
        <dbReference type="Proteomes" id="UP001154265"/>
    </source>
</evidence>
<organism evidence="1 2">
    <name type="scientific">Candidatus Synechococcus calcipolaris G9</name>
    <dbReference type="NCBI Taxonomy" id="1497997"/>
    <lineage>
        <taxon>Bacteria</taxon>
        <taxon>Bacillati</taxon>
        <taxon>Cyanobacteriota</taxon>
        <taxon>Cyanophyceae</taxon>
        <taxon>Synechococcales</taxon>
        <taxon>Synechococcaceae</taxon>
        <taxon>Synechococcus</taxon>
    </lineage>
</organism>
<dbReference type="RefSeq" id="WP_277865356.1">
    <property type="nucleotide sequence ID" value="NZ_JAKKUT010000001.1"/>
</dbReference>
<dbReference type="InterPro" id="IPR011322">
    <property type="entry name" value="N-reg_PII-like_a/b"/>
</dbReference>
<dbReference type="Gene3D" id="3.30.70.120">
    <property type="match status" value="1"/>
</dbReference>
<dbReference type="Pfam" id="PF00543">
    <property type="entry name" value="P-II"/>
    <property type="match status" value="1"/>
</dbReference>
<reference evidence="1" key="1">
    <citation type="journal article" date="2022" name="Genome Biol. Evol.">
        <title>A New Gene Family Diagnostic for Intracellular Biomineralization of Amorphous Ca Carbonates by Cyanobacteria.</title>
        <authorList>
            <person name="Benzerara K."/>
            <person name="Duprat E."/>
            <person name="Bitard-Feildel T."/>
            <person name="Caumes G."/>
            <person name="Cassier-Chauvat C."/>
            <person name="Chauvat F."/>
            <person name="Dezi M."/>
            <person name="Diop S.I."/>
            <person name="Gaschignard G."/>
            <person name="Gorgen S."/>
            <person name="Gugger M."/>
            <person name="Lopez-Garcia P."/>
            <person name="Millet M."/>
            <person name="Skouri-Panet F."/>
            <person name="Moreira D."/>
            <person name="Callebaut I."/>
        </authorList>
    </citation>
    <scope>NUCLEOTIDE SEQUENCE</scope>
    <source>
        <strain evidence="1">G9</strain>
    </source>
</reference>
<evidence type="ECO:0000313" key="1">
    <source>
        <dbReference type="EMBL" id="MDG2989432.1"/>
    </source>
</evidence>
<accession>A0ABT6EU60</accession>
<dbReference type="InterPro" id="IPR002187">
    <property type="entry name" value="N-reg_PII"/>
</dbReference>
<protein>
    <submittedName>
        <fullName evidence="1">P-II family nitrogen regulator</fullName>
    </submittedName>
</protein>
<keyword evidence="2" id="KW-1185">Reference proteome</keyword>
<comment type="caution">
    <text evidence="1">The sequence shown here is derived from an EMBL/GenBank/DDBJ whole genome shotgun (WGS) entry which is preliminary data.</text>
</comment>
<reference evidence="1" key="2">
    <citation type="submission" date="2022-01" db="EMBL/GenBank/DDBJ databases">
        <authorList>
            <person name="Zivanovic Y."/>
            <person name="Moreira D."/>
            <person name="Lopez-Garcia P."/>
        </authorList>
    </citation>
    <scope>NUCLEOTIDE SEQUENCE</scope>
    <source>
        <strain evidence="1">G9</strain>
    </source>
</reference>
<sequence>MHPVKRIEIVSDSVELAKIVEALKEAGASSYTIIHNVESKGIKGTVFDDSAVTMLDNAYVIAFCPPEKLKALAEAIRPILNKFGGSCWISEVTEIRSVRCISSL</sequence>
<dbReference type="InterPro" id="IPR015867">
    <property type="entry name" value="N-reg_PII/ATP_PRibTrfase_C"/>
</dbReference>
<dbReference type="Proteomes" id="UP001154265">
    <property type="component" value="Unassembled WGS sequence"/>
</dbReference>
<name>A0ABT6EU60_9SYNE</name>
<gene>
    <name evidence="1" type="ORF">L3556_00575</name>
</gene>
<dbReference type="EMBL" id="JAKKUT010000001">
    <property type="protein sequence ID" value="MDG2989432.1"/>
    <property type="molecule type" value="Genomic_DNA"/>
</dbReference>
<proteinExistence type="predicted"/>